<accession>A0A4Q9MEH6</accession>
<dbReference type="EMBL" id="ML143479">
    <property type="protein sequence ID" value="TBU24462.1"/>
    <property type="molecule type" value="Genomic_DNA"/>
</dbReference>
<reference evidence="2" key="1">
    <citation type="submission" date="2019-01" db="EMBL/GenBank/DDBJ databases">
        <title>Draft genome sequences of three monokaryotic isolates of the white-rot basidiomycete fungus Dichomitus squalens.</title>
        <authorList>
            <consortium name="DOE Joint Genome Institute"/>
            <person name="Lopez S.C."/>
            <person name="Andreopoulos B."/>
            <person name="Pangilinan J."/>
            <person name="Lipzen A."/>
            <person name="Riley R."/>
            <person name="Ahrendt S."/>
            <person name="Ng V."/>
            <person name="Barry K."/>
            <person name="Daum C."/>
            <person name="Grigoriev I.V."/>
            <person name="Hilden K.S."/>
            <person name="Makela M.R."/>
            <person name="de Vries R.P."/>
        </authorList>
    </citation>
    <scope>NUCLEOTIDE SEQUENCE [LARGE SCALE GENOMIC DNA]</scope>
    <source>
        <strain evidence="2">OM18370.1</strain>
    </source>
</reference>
<name>A0A4Q9MEH6_9APHY</name>
<keyword evidence="1" id="KW-0472">Membrane</keyword>
<proteinExistence type="predicted"/>
<organism evidence="2">
    <name type="scientific">Dichomitus squalens</name>
    <dbReference type="NCBI Taxonomy" id="114155"/>
    <lineage>
        <taxon>Eukaryota</taxon>
        <taxon>Fungi</taxon>
        <taxon>Dikarya</taxon>
        <taxon>Basidiomycota</taxon>
        <taxon>Agaricomycotina</taxon>
        <taxon>Agaricomycetes</taxon>
        <taxon>Polyporales</taxon>
        <taxon>Polyporaceae</taxon>
        <taxon>Dichomitus</taxon>
    </lineage>
</organism>
<dbReference type="AlphaFoldDB" id="A0A4Q9MEH6"/>
<feature type="transmembrane region" description="Helical" evidence="1">
    <location>
        <begin position="12"/>
        <end position="34"/>
    </location>
</feature>
<evidence type="ECO:0000313" key="2">
    <source>
        <dbReference type="EMBL" id="TBU24462.1"/>
    </source>
</evidence>
<gene>
    <name evidence="2" type="ORF">BD311DRAFT_766519</name>
</gene>
<dbReference type="Proteomes" id="UP000292957">
    <property type="component" value="Unassembled WGS sequence"/>
</dbReference>
<sequence>MGRSRSRIHHMVSCFGILLTYVASDTCLVCWLAVMECVHITFHSFDVYLERSDCPDNSLYTRWIVVYARKWCVLRFPGRIGNN</sequence>
<keyword evidence="1" id="KW-1133">Transmembrane helix</keyword>
<protein>
    <submittedName>
        <fullName evidence="2">Uncharacterized protein</fullName>
    </submittedName>
</protein>
<evidence type="ECO:0000256" key="1">
    <source>
        <dbReference type="SAM" id="Phobius"/>
    </source>
</evidence>
<keyword evidence="1" id="KW-0812">Transmembrane</keyword>